<dbReference type="Pfam" id="PF01734">
    <property type="entry name" value="Patatin"/>
    <property type="match status" value="1"/>
</dbReference>
<protein>
    <submittedName>
        <fullName evidence="6">Lipase 4</fullName>
        <ecNumber evidence="6">3.1.1.3</ecNumber>
    </submittedName>
</protein>
<dbReference type="GO" id="GO:0016042">
    <property type="term" value="P:lipid catabolic process"/>
    <property type="evidence" value="ECO:0007669"/>
    <property type="project" value="UniProtKB-UniRule"/>
</dbReference>
<dbReference type="CDD" id="cd07206">
    <property type="entry name" value="Pat_TGL3-4-5_SDP1"/>
    <property type="match status" value="1"/>
</dbReference>
<keyword evidence="7" id="KW-1185">Reference proteome</keyword>
<proteinExistence type="predicted"/>
<keyword evidence="3 4" id="KW-0443">Lipid metabolism</keyword>
<dbReference type="Proteomes" id="UP000004699">
    <property type="component" value="Unassembled WGS sequence"/>
</dbReference>
<reference evidence="7" key="1">
    <citation type="journal article" date="2013" name="BMC Microbiol.">
        <title>Taxonomy and evolution of bacteriochlorophyll a-containing members of the OM60/NOR5 clade of marine gammaproteobacteria: description of Luminiphilus syltensis gen. nov., sp. nov., reclassification of Haliea rubra as Pseudohaliea rubra gen. nov., comb. nov., and emendation of Chromatocurvus halotolerans.</title>
        <authorList>
            <person name="Spring S."/>
            <person name="Riedel T."/>
            <person name="Sproer C."/>
            <person name="Yan S."/>
            <person name="Harder J."/>
            <person name="Fuchs B.M."/>
        </authorList>
    </citation>
    <scope>NUCLEOTIDE SEQUENCE [LARGE SCALE GENOMIC DNA]</scope>
    <source>
        <strain evidence="7">NOR51-B</strain>
    </source>
</reference>
<evidence type="ECO:0000256" key="3">
    <source>
        <dbReference type="ARBA" id="ARBA00023098"/>
    </source>
</evidence>
<dbReference type="GO" id="GO:0004806">
    <property type="term" value="F:triacylglycerol lipase activity"/>
    <property type="evidence" value="ECO:0007669"/>
    <property type="project" value="UniProtKB-EC"/>
</dbReference>
<dbReference type="InterPro" id="IPR016035">
    <property type="entry name" value="Acyl_Trfase/lysoPLipase"/>
</dbReference>
<organism evidence="6 7">
    <name type="scientific">Luminiphilus syltensis NOR5-1B</name>
    <dbReference type="NCBI Taxonomy" id="565045"/>
    <lineage>
        <taxon>Bacteria</taxon>
        <taxon>Pseudomonadati</taxon>
        <taxon>Pseudomonadota</taxon>
        <taxon>Gammaproteobacteria</taxon>
        <taxon>Cellvibrionales</taxon>
        <taxon>Halieaceae</taxon>
        <taxon>Luminiphilus</taxon>
    </lineage>
</organism>
<dbReference type="InterPro" id="IPR050301">
    <property type="entry name" value="NTE"/>
</dbReference>
<dbReference type="HOGENOM" id="CLU_009031_5_1_6"/>
<dbReference type="OrthoDB" id="7055653at2"/>
<evidence type="ECO:0000313" key="7">
    <source>
        <dbReference type="Proteomes" id="UP000004699"/>
    </source>
</evidence>
<dbReference type="eggNOG" id="COG1752">
    <property type="taxonomic scope" value="Bacteria"/>
</dbReference>
<gene>
    <name evidence="6" type="ORF">NOR51B_1633</name>
</gene>
<evidence type="ECO:0000313" key="6">
    <source>
        <dbReference type="EMBL" id="EED35686.1"/>
    </source>
</evidence>
<keyword evidence="1 4" id="KW-0378">Hydrolase</keyword>
<dbReference type="SUPFAM" id="SSF52151">
    <property type="entry name" value="FabD/lysophospholipase-like"/>
    <property type="match status" value="1"/>
</dbReference>
<sequence length="485" mass="54200">MLMTKRKLERALAGARDYDQWREIAEQIDRRSGAMRWREVDQSNQYDYLSIRSRLERLRDLRTRDDYSGLLFTLNEGIHGNMGGMGNAALYTRALSGTKHLIEAYIGEVSDALELLAGLDDSQIDVEEKSDFFRRADQCFGHSALMMSGSGALLYFHAGVVKCLWQHRLLPQVLSGSSGGAIVGSLLATHSDEELEGVFDPDYLASAVEHTKGFLGALGFRPPRVLKPEEVRARIDHFIPDLTFQESFERSGRLINISIAPAETHQTSRLLNATSSPNVLIREALMASTAVPGIYPSVMLLARDKYGDKKPYLPSRKWVDGAVSDDLPAKRLARLYGVNHFVVSQTNPHVIPFIGDAKRQSKALPVLRVAATRTAREWLNAGATLLQKPLSRSPAIHQLLNTTLAVVNQDYVGDINVLPPFRFRNPMRLLDSLSVGEIDDLIGIGERATWPKLEMVRLQTQISRTLRRIRDTSDLIESPGYRRAG</sequence>
<keyword evidence="2 4" id="KW-0442">Lipid degradation</keyword>
<evidence type="ECO:0000256" key="4">
    <source>
        <dbReference type="PROSITE-ProRule" id="PRU01161"/>
    </source>
</evidence>
<dbReference type="PROSITE" id="PS51635">
    <property type="entry name" value="PNPLA"/>
    <property type="match status" value="1"/>
</dbReference>
<dbReference type="PANTHER" id="PTHR14226">
    <property type="entry name" value="NEUROPATHY TARGET ESTERASE/SWISS CHEESE D.MELANOGASTER"/>
    <property type="match status" value="1"/>
</dbReference>
<name>B8KXA8_9GAMM</name>
<evidence type="ECO:0000259" key="5">
    <source>
        <dbReference type="PROSITE" id="PS51635"/>
    </source>
</evidence>
<dbReference type="Pfam" id="PF11815">
    <property type="entry name" value="DUF3336"/>
    <property type="match status" value="1"/>
</dbReference>
<feature type="active site" description="Proton acceptor" evidence="4">
    <location>
        <position position="320"/>
    </location>
</feature>
<dbReference type="AlphaFoldDB" id="B8KXA8"/>
<comment type="caution">
    <text evidence="4">Lacks conserved residue(s) required for the propagation of feature annotation.</text>
</comment>
<dbReference type="InterPro" id="IPR021771">
    <property type="entry name" value="Triacylglycerol_lipase_N"/>
</dbReference>
<accession>B8KXA8</accession>
<feature type="short sequence motif" description="GXSXG" evidence="4">
    <location>
        <begin position="176"/>
        <end position="180"/>
    </location>
</feature>
<evidence type="ECO:0000256" key="2">
    <source>
        <dbReference type="ARBA" id="ARBA00022963"/>
    </source>
</evidence>
<dbReference type="PANTHER" id="PTHR14226:SF10">
    <property type="entry name" value="TRIACYLGLYCEROL LIPASE 4-RELATED"/>
    <property type="match status" value="1"/>
</dbReference>
<feature type="domain" description="PNPLA" evidence="5">
    <location>
        <begin position="145"/>
        <end position="333"/>
    </location>
</feature>
<feature type="active site" description="Nucleophile" evidence="4">
    <location>
        <position position="178"/>
    </location>
</feature>
<evidence type="ECO:0000256" key="1">
    <source>
        <dbReference type="ARBA" id="ARBA00022801"/>
    </source>
</evidence>
<dbReference type="InterPro" id="IPR002641">
    <property type="entry name" value="PNPLA_dom"/>
</dbReference>
<dbReference type="Gene3D" id="3.40.1090.10">
    <property type="entry name" value="Cytosolic phospholipase A2 catalytic domain"/>
    <property type="match status" value="2"/>
</dbReference>
<dbReference type="STRING" id="565045.NOR51B_1633"/>
<feature type="short sequence motif" description="DGA/G" evidence="4">
    <location>
        <begin position="320"/>
        <end position="322"/>
    </location>
</feature>
<dbReference type="EC" id="3.1.1.3" evidence="6"/>
<dbReference type="EMBL" id="DS999411">
    <property type="protein sequence ID" value="EED35686.1"/>
    <property type="molecule type" value="Genomic_DNA"/>
</dbReference>